<dbReference type="EMBL" id="CP023701">
    <property type="protein sequence ID" value="QEU77973.1"/>
    <property type="molecule type" value="Genomic_DNA"/>
</dbReference>
<dbReference type="Proteomes" id="UP000326831">
    <property type="component" value="Chromosome"/>
</dbReference>
<organism evidence="2 3">
    <name type="scientific">Streptomyces subrutilus</name>
    <dbReference type="NCBI Taxonomy" id="36818"/>
    <lineage>
        <taxon>Bacteria</taxon>
        <taxon>Bacillati</taxon>
        <taxon>Actinomycetota</taxon>
        <taxon>Actinomycetes</taxon>
        <taxon>Kitasatosporales</taxon>
        <taxon>Streptomycetaceae</taxon>
        <taxon>Streptomyces</taxon>
    </lineage>
</organism>
<accession>A0A5P2UFE8</accession>
<name>A0A5P2UFE8_9ACTN</name>
<dbReference type="AlphaFoldDB" id="A0A5P2UFE8"/>
<reference evidence="1" key="1">
    <citation type="journal article" date="2014" name="Int. J. Syst. Evol. Microbiol.">
        <title>Complete genome sequence of Corynebacterium casei LMG S-19264T (=DSM 44701T), isolated from a smear-ripened cheese.</title>
        <authorList>
            <consortium name="US DOE Joint Genome Institute (JGI-PGF)"/>
            <person name="Walter F."/>
            <person name="Albersmeier A."/>
            <person name="Kalinowski J."/>
            <person name="Ruckert C."/>
        </authorList>
    </citation>
    <scope>NUCLEOTIDE SEQUENCE</scope>
    <source>
        <strain evidence="1">JCM 4834</strain>
    </source>
</reference>
<evidence type="ECO:0000313" key="1">
    <source>
        <dbReference type="EMBL" id="GGZ63732.1"/>
    </source>
</evidence>
<evidence type="ECO:0000313" key="2">
    <source>
        <dbReference type="EMBL" id="QEU77973.1"/>
    </source>
</evidence>
<proteinExistence type="predicted"/>
<protein>
    <submittedName>
        <fullName evidence="2">Uncharacterized protein</fullName>
    </submittedName>
</protein>
<dbReference type="EMBL" id="BMVX01000007">
    <property type="protein sequence ID" value="GGZ63732.1"/>
    <property type="molecule type" value="Genomic_DNA"/>
</dbReference>
<dbReference type="OrthoDB" id="4172010at2"/>
<dbReference type="Proteomes" id="UP000634660">
    <property type="component" value="Unassembled WGS sequence"/>
</dbReference>
<dbReference type="RefSeq" id="WP_150517072.1">
    <property type="nucleotide sequence ID" value="NZ_BMVX01000007.1"/>
</dbReference>
<dbReference type="KEGG" id="ssub:CP968_06490"/>
<reference evidence="2 3" key="2">
    <citation type="submission" date="2017-09" db="EMBL/GenBank/DDBJ databases">
        <authorList>
            <person name="Lee N."/>
            <person name="Cho B.-K."/>
        </authorList>
    </citation>
    <scope>NUCLEOTIDE SEQUENCE [LARGE SCALE GENOMIC DNA]</scope>
    <source>
        <strain evidence="2 3">ATCC 27467</strain>
    </source>
</reference>
<keyword evidence="3" id="KW-1185">Reference proteome</keyword>
<gene>
    <name evidence="2" type="ORF">CP968_06490</name>
    <name evidence="1" type="ORF">GCM10010371_24260</name>
</gene>
<sequence length="110" mass="11645">MAALSALTQTVPKQLLTGAVGKSVDLVTPFTASPGEYFIAMLLGRTWTTNLLTFKATGAGITVNCGLSAPRLRYSNTLTGQTSLPSMLDLTQQTTSIIDTGWASQWYGVS</sequence>
<reference evidence="1" key="3">
    <citation type="submission" date="2020-09" db="EMBL/GenBank/DDBJ databases">
        <authorList>
            <person name="Sun Q."/>
            <person name="Ohkuma M."/>
        </authorList>
    </citation>
    <scope>NUCLEOTIDE SEQUENCE</scope>
    <source>
        <strain evidence="1">JCM 4834</strain>
    </source>
</reference>
<evidence type="ECO:0000313" key="3">
    <source>
        <dbReference type="Proteomes" id="UP000326831"/>
    </source>
</evidence>